<dbReference type="Gene3D" id="3.20.20.70">
    <property type="entry name" value="Aldolase class I"/>
    <property type="match status" value="1"/>
</dbReference>
<dbReference type="InterPro" id="IPR006638">
    <property type="entry name" value="Elp3/MiaA/NifB-like_rSAM"/>
</dbReference>
<gene>
    <name evidence="6" type="ORF">CO104_03270</name>
</gene>
<keyword evidence="2" id="KW-0479">Metal-binding</keyword>
<dbReference type="GO" id="GO:0003824">
    <property type="term" value="F:catalytic activity"/>
    <property type="evidence" value="ECO:0007669"/>
    <property type="project" value="InterPro"/>
</dbReference>
<dbReference type="InterPro" id="IPR058240">
    <property type="entry name" value="rSAM_sf"/>
</dbReference>
<dbReference type="InterPro" id="IPR007197">
    <property type="entry name" value="rSAM"/>
</dbReference>
<proteinExistence type="predicted"/>
<name>A0A2M8BUM1_9BACT</name>
<organism evidence="6 7">
    <name type="scientific">Candidatus Collierbacteria bacterium CG_4_9_14_3_um_filter_43_16</name>
    <dbReference type="NCBI Taxonomy" id="1974532"/>
    <lineage>
        <taxon>Bacteria</taxon>
        <taxon>Candidatus Collieribacteriota</taxon>
    </lineage>
</organism>
<dbReference type="PROSITE" id="PS51918">
    <property type="entry name" value="RADICAL_SAM"/>
    <property type="match status" value="1"/>
</dbReference>
<evidence type="ECO:0000313" key="7">
    <source>
        <dbReference type="Proteomes" id="UP000231196"/>
    </source>
</evidence>
<dbReference type="EMBL" id="PFUC01000066">
    <property type="protein sequence ID" value="PJB47578.1"/>
    <property type="molecule type" value="Genomic_DNA"/>
</dbReference>
<reference evidence="7" key="1">
    <citation type="submission" date="2017-09" db="EMBL/GenBank/DDBJ databases">
        <title>Depth-based differentiation of microbial function through sediment-hosted aquifers and enrichment of novel symbionts in the deep terrestrial subsurface.</title>
        <authorList>
            <person name="Probst A.J."/>
            <person name="Ladd B."/>
            <person name="Jarett J.K."/>
            <person name="Geller-Mcgrath D.E."/>
            <person name="Sieber C.M.K."/>
            <person name="Emerson J.B."/>
            <person name="Anantharaman K."/>
            <person name="Thomas B.C."/>
            <person name="Malmstrom R."/>
            <person name="Stieglmeier M."/>
            <person name="Klingl A."/>
            <person name="Woyke T."/>
            <person name="Ryan C.M."/>
            <person name="Banfield J.F."/>
        </authorList>
    </citation>
    <scope>NUCLEOTIDE SEQUENCE [LARGE SCALE GENOMIC DNA]</scope>
</reference>
<dbReference type="SMART" id="SM00729">
    <property type="entry name" value="Elp3"/>
    <property type="match status" value="1"/>
</dbReference>
<accession>A0A2M8BUM1</accession>
<evidence type="ECO:0000256" key="2">
    <source>
        <dbReference type="ARBA" id="ARBA00022723"/>
    </source>
</evidence>
<dbReference type="NCBIfam" id="TIGR04085">
    <property type="entry name" value="rSAM_more_4Fe4S"/>
    <property type="match status" value="1"/>
</dbReference>
<dbReference type="Proteomes" id="UP000231196">
    <property type="component" value="Unassembled WGS sequence"/>
</dbReference>
<evidence type="ECO:0000313" key="6">
    <source>
        <dbReference type="EMBL" id="PJB47578.1"/>
    </source>
</evidence>
<dbReference type="GO" id="GO:0046872">
    <property type="term" value="F:metal ion binding"/>
    <property type="evidence" value="ECO:0007669"/>
    <property type="project" value="UniProtKB-KW"/>
</dbReference>
<evidence type="ECO:0000256" key="3">
    <source>
        <dbReference type="ARBA" id="ARBA00023004"/>
    </source>
</evidence>
<dbReference type="GO" id="GO:0051536">
    <property type="term" value="F:iron-sulfur cluster binding"/>
    <property type="evidence" value="ECO:0007669"/>
    <property type="project" value="UniProtKB-KW"/>
</dbReference>
<keyword evidence="3" id="KW-0408">Iron</keyword>
<protein>
    <recommendedName>
        <fullName evidence="5">Radical SAM core domain-containing protein</fullName>
    </recommendedName>
</protein>
<dbReference type="CDD" id="cd01335">
    <property type="entry name" value="Radical_SAM"/>
    <property type="match status" value="1"/>
</dbReference>
<dbReference type="InterPro" id="IPR013785">
    <property type="entry name" value="Aldolase_TIM"/>
</dbReference>
<dbReference type="Pfam" id="PF04055">
    <property type="entry name" value="Radical_SAM"/>
    <property type="match status" value="1"/>
</dbReference>
<evidence type="ECO:0000259" key="5">
    <source>
        <dbReference type="PROSITE" id="PS51918"/>
    </source>
</evidence>
<dbReference type="SFLD" id="SFLDG01386">
    <property type="entry name" value="main_SPASM_domain-containing"/>
    <property type="match status" value="1"/>
</dbReference>
<dbReference type="SFLD" id="SFLDS00029">
    <property type="entry name" value="Radical_SAM"/>
    <property type="match status" value="1"/>
</dbReference>
<dbReference type="InterPro" id="IPR050377">
    <property type="entry name" value="Radical_SAM_PqqE_MftC-like"/>
</dbReference>
<sequence>MYKTLNGPITAQVEITTRCNLLCTHCYNYWRQGKSQPDFTLTKELVDSIVNELIKNGVFRVVITGGEPFLYPDIAFYLAQKLKEASIPFSFNTNLNPLTNKIVERIVQSGPESVLTSLISFDESMHDSVAQKKGAFKRTVCGIRRLLEAGIHVGVNMVVTKNNVYQVYETGVFVASIGVKAFSATKAAPPANDFESFSKLMLSTSDTHQVLADLLRIQQETGLIVDSLEHYPYCLIGDVSKFPQLASRRCTAGVTSCTIGANGEIRPCSHAPISYGNIFSDGLSDAWQKMQPWRDGSLIPKGCKACKYLAECSGGCRVEALVVNGRLDEMDPHACGEDKVTSLPGRKAPSEEKIQALLCSTIKVPTLRERRESLGWIVSGEHKAKKVTFINEDTHTLLKLIQNRPPQKVMDLQAEFNLAQNSISFLYELLRRGVLETV</sequence>
<dbReference type="Pfam" id="PF13186">
    <property type="entry name" value="SPASM"/>
    <property type="match status" value="1"/>
</dbReference>
<dbReference type="PANTHER" id="PTHR11228:SF7">
    <property type="entry name" value="PQQA PEPTIDE CYCLASE"/>
    <property type="match status" value="1"/>
</dbReference>
<dbReference type="SUPFAM" id="SSF102114">
    <property type="entry name" value="Radical SAM enzymes"/>
    <property type="match status" value="1"/>
</dbReference>
<dbReference type="AlphaFoldDB" id="A0A2M8BUM1"/>
<dbReference type="SFLD" id="SFLDG01067">
    <property type="entry name" value="SPASM/twitch_domain_containing"/>
    <property type="match status" value="1"/>
</dbReference>
<keyword evidence="4" id="KW-0411">Iron-sulfur</keyword>
<comment type="caution">
    <text evidence="6">The sequence shown here is derived from an EMBL/GenBank/DDBJ whole genome shotgun (WGS) entry which is preliminary data.</text>
</comment>
<evidence type="ECO:0000256" key="1">
    <source>
        <dbReference type="ARBA" id="ARBA00022691"/>
    </source>
</evidence>
<dbReference type="InterPro" id="IPR023885">
    <property type="entry name" value="4Fe4S-binding_SPASM_dom"/>
</dbReference>
<evidence type="ECO:0000256" key="4">
    <source>
        <dbReference type="ARBA" id="ARBA00023014"/>
    </source>
</evidence>
<feature type="domain" description="Radical SAM core" evidence="5">
    <location>
        <begin position="5"/>
        <end position="229"/>
    </location>
</feature>
<keyword evidence="1" id="KW-0949">S-adenosyl-L-methionine</keyword>
<dbReference type="PANTHER" id="PTHR11228">
    <property type="entry name" value="RADICAL SAM DOMAIN PROTEIN"/>
    <property type="match status" value="1"/>
</dbReference>